<dbReference type="Proteomes" id="UP000245124">
    <property type="component" value="Unassembled WGS sequence"/>
</dbReference>
<dbReference type="InterPro" id="IPR010004">
    <property type="entry name" value="Uncharacterised_Ycf66"/>
</dbReference>
<feature type="transmembrane region" description="Helical" evidence="1">
    <location>
        <begin position="12"/>
        <end position="36"/>
    </location>
</feature>
<reference evidence="2 3" key="1">
    <citation type="submission" date="2017-06" db="EMBL/GenBank/DDBJ databases">
        <title>Genome sequencing of cyanobaciteial culture collection at National Institute for Environmental Studies (NIES).</title>
        <authorList>
            <person name="Hirose Y."/>
            <person name="Shimura Y."/>
            <person name="Fujisawa T."/>
            <person name="Nakamura Y."/>
            <person name="Kawachi M."/>
        </authorList>
    </citation>
    <scope>NUCLEOTIDE SEQUENCE [LARGE SCALE GENOMIC DNA]</scope>
    <source>
        <strain evidence="2 3">NIES-4072</strain>
    </source>
</reference>
<feature type="transmembrane region" description="Helical" evidence="1">
    <location>
        <begin position="48"/>
        <end position="73"/>
    </location>
</feature>
<evidence type="ECO:0000256" key="1">
    <source>
        <dbReference type="SAM" id="Phobius"/>
    </source>
</evidence>
<keyword evidence="3" id="KW-1185">Reference proteome</keyword>
<organism evidence="2 3">
    <name type="scientific">Nostoc commune NIES-4072</name>
    <dbReference type="NCBI Taxonomy" id="2005467"/>
    <lineage>
        <taxon>Bacteria</taxon>
        <taxon>Bacillati</taxon>
        <taxon>Cyanobacteriota</taxon>
        <taxon>Cyanophyceae</taxon>
        <taxon>Nostocales</taxon>
        <taxon>Nostocaceae</taxon>
        <taxon>Nostoc</taxon>
    </lineage>
</organism>
<dbReference type="AlphaFoldDB" id="A0A2R5G0J4"/>
<feature type="transmembrane region" description="Helical" evidence="1">
    <location>
        <begin position="85"/>
        <end position="105"/>
    </location>
</feature>
<keyword evidence="1" id="KW-0812">Transmembrane</keyword>
<comment type="caution">
    <text evidence="2">The sequence shown here is derived from an EMBL/GenBank/DDBJ whole genome shotgun (WGS) entry which is preliminary data.</text>
</comment>
<gene>
    <name evidence="2" type="ORF">NIES4072_50780</name>
</gene>
<keyword evidence="1" id="KW-0472">Membrane</keyword>
<dbReference type="Pfam" id="PF07444">
    <property type="entry name" value="Ycf66_N"/>
    <property type="match status" value="1"/>
</dbReference>
<sequence>MLTFAQVNFGLNLAGLIGIIYFILAVIYFILTVAWLAQRGTRLTGWSLALYIIQVIFTPIIMLMCGVILFFQGWRLDPILQFEQFLLLLLIIYFAIKDIVINAVYRNR</sequence>
<evidence type="ECO:0000313" key="2">
    <source>
        <dbReference type="EMBL" id="GBG21394.1"/>
    </source>
</evidence>
<accession>A0A2R5G0J4</accession>
<dbReference type="OrthoDB" id="488439at2"/>
<name>A0A2R5G0J4_NOSCO</name>
<dbReference type="RefSeq" id="WP_109011302.1">
    <property type="nucleotide sequence ID" value="NZ_BDUD01000001.1"/>
</dbReference>
<evidence type="ECO:0000313" key="3">
    <source>
        <dbReference type="Proteomes" id="UP000245124"/>
    </source>
</evidence>
<proteinExistence type="predicted"/>
<keyword evidence="1" id="KW-1133">Transmembrane helix</keyword>
<dbReference type="EMBL" id="BDUD01000001">
    <property type="protein sequence ID" value="GBG21394.1"/>
    <property type="molecule type" value="Genomic_DNA"/>
</dbReference>
<protein>
    <submittedName>
        <fullName evidence="2">Ycf66-like protein</fullName>
    </submittedName>
</protein>